<protein>
    <submittedName>
        <fullName evidence="4">Alpha/beta hydrolase</fullName>
    </submittedName>
</protein>
<proteinExistence type="inferred from homology"/>
<evidence type="ECO:0000256" key="2">
    <source>
        <dbReference type="ARBA" id="ARBA00022801"/>
    </source>
</evidence>
<keyword evidence="2 4" id="KW-0378">Hydrolase</keyword>
<dbReference type="Gene3D" id="3.40.50.1820">
    <property type="entry name" value="alpha/beta hydrolase"/>
    <property type="match status" value="1"/>
</dbReference>
<dbReference type="Proteomes" id="UP001281761">
    <property type="component" value="Unassembled WGS sequence"/>
</dbReference>
<dbReference type="SUPFAM" id="SSF53474">
    <property type="entry name" value="alpha/beta-Hydrolases"/>
    <property type="match status" value="1"/>
</dbReference>
<keyword evidence="5" id="KW-1185">Reference proteome</keyword>
<evidence type="ECO:0000313" key="4">
    <source>
        <dbReference type="EMBL" id="KAK2947101.1"/>
    </source>
</evidence>
<evidence type="ECO:0000313" key="5">
    <source>
        <dbReference type="Proteomes" id="UP001281761"/>
    </source>
</evidence>
<organism evidence="4 5">
    <name type="scientific">Blattamonas nauphoetae</name>
    <dbReference type="NCBI Taxonomy" id="2049346"/>
    <lineage>
        <taxon>Eukaryota</taxon>
        <taxon>Metamonada</taxon>
        <taxon>Preaxostyla</taxon>
        <taxon>Oxymonadida</taxon>
        <taxon>Blattamonas</taxon>
    </lineage>
</organism>
<dbReference type="InterPro" id="IPR000073">
    <property type="entry name" value="AB_hydrolase_1"/>
</dbReference>
<sequence length="291" mass="33116">MKLLTNDIELNYEQHGSGPPIILLHGNGESLRIFDSITKSLRSTHTVYALDSRNHGLSSKSEDVSYEAMSADLFQFVTKLELKNPLVLGFSDGAIIALLTELSHPGTFPKMILLGINLTPSDWKDDVFTELQQEYEKTKSPLVKLMLEQPQIDASSLTSVQSKVLLVFGSGDLFKTELHQLVHCDYRPDKPYLHHAYVPLLPYFLPYLSFQRELDCDFLLTQLGKDELLNHGNVVVVLFCILSGDDRRKTGHHLKRIPPICTDLDWNRNRTTRNAVQKEKRIPNEQDWTSS</sequence>
<dbReference type="PANTHER" id="PTHR46118">
    <property type="entry name" value="PROTEIN ABHD11"/>
    <property type="match status" value="1"/>
</dbReference>
<feature type="domain" description="AB hydrolase-1" evidence="3">
    <location>
        <begin position="19"/>
        <end position="126"/>
    </location>
</feature>
<dbReference type="Pfam" id="PF00561">
    <property type="entry name" value="Abhydrolase_1"/>
    <property type="match status" value="1"/>
</dbReference>
<dbReference type="GO" id="GO:0016787">
    <property type="term" value="F:hydrolase activity"/>
    <property type="evidence" value="ECO:0007669"/>
    <property type="project" value="UniProtKB-KW"/>
</dbReference>
<comment type="caution">
    <text evidence="4">The sequence shown here is derived from an EMBL/GenBank/DDBJ whole genome shotgun (WGS) entry which is preliminary data.</text>
</comment>
<dbReference type="InterPro" id="IPR029058">
    <property type="entry name" value="AB_hydrolase_fold"/>
</dbReference>
<reference evidence="4 5" key="1">
    <citation type="journal article" date="2022" name="bioRxiv">
        <title>Genomics of Preaxostyla Flagellates Illuminates Evolutionary Transitions and the Path Towards Mitochondrial Loss.</title>
        <authorList>
            <person name="Novak L.V.F."/>
            <person name="Treitli S.C."/>
            <person name="Pyrih J."/>
            <person name="Halakuc P."/>
            <person name="Pipaliya S.V."/>
            <person name="Vacek V."/>
            <person name="Brzon O."/>
            <person name="Soukal P."/>
            <person name="Eme L."/>
            <person name="Dacks J.B."/>
            <person name="Karnkowska A."/>
            <person name="Elias M."/>
            <person name="Hampl V."/>
        </authorList>
    </citation>
    <scope>NUCLEOTIDE SEQUENCE [LARGE SCALE GENOMIC DNA]</scope>
    <source>
        <strain evidence="4">NAU3</strain>
        <tissue evidence="4">Gut</tissue>
    </source>
</reference>
<name>A0ABQ9X5P9_9EUKA</name>
<dbReference type="EMBL" id="JARBJD010000210">
    <property type="protein sequence ID" value="KAK2947101.1"/>
    <property type="molecule type" value="Genomic_DNA"/>
</dbReference>
<dbReference type="PANTHER" id="PTHR46118:SF4">
    <property type="entry name" value="PROTEIN ABHD11"/>
    <property type="match status" value="1"/>
</dbReference>
<accession>A0ABQ9X5P9</accession>
<evidence type="ECO:0000256" key="1">
    <source>
        <dbReference type="ARBA" id="ARBA00008645"/>
    </source>
</evidence>
<evidence type="ECO:0000259" key="3">
    <source>
        <dbReference type="Pfam" id="PF00561"/>
    </source>
</evidence>
<comment type="similarity">
    <text evidence="1">Belongs to the AB hydrolase superfamily.</text>
</comment>
<gene>
    <name evidence="4" type="ORF">BLNAU_17953</name>
</gene>